<dbReference type="GO" id="GO:0006099">
    <property type="term" value="P:tricarboxylic acid cycle"/>
    <property type="evidence" value="ECO:0007669"/>
    <property type="project" value="InterPro"/>
</dbReference>
<dbReference type="InterPro" id="IPR002020">
    <property type="entry name" value="Citrate_synthase"/>
</dbReference>
<evidence type="ECO:0000256" key="3">
    <source>
        <dbReference type="PIRNR" id="PIRNR001369"/>
    </source>
</evidence>
<dbReference type="GO" id="GO:0005975">
    <property type="term" value="P:carbohydrate metabolic process"/>
    <property type="evidence" value="ECO:0007669"/>
    <property type="project" value="TreeGrafter"/>
</dbReference>
<evidence type="ECO:0000313" key="9">
    <source>
        <dbReference type="Proteomes" id="UP000091929"/>
    </source>
</evidence>
<accession>A0A150IJR3</accession>
<dbReference type="EMBL" id="LNGF01000026">
    <property type="protein sequence ID" value="KYC47336.1"/>
    <property type="molecule type" value="Genomic_DNA"/>
</dbReference>
<dbReference type="AlphaFoldDB" id="A0A150IQU1"/>
<dbReference type="EC" id="2.3.3.16" evidence="3"/>
<dbReference type="EMBL" id="LNGE01000024">
    <property type="protein sequence ID" value="KYC45263.1"/>
    <property type="molecule type" value="Genomic_DNA"/>
</dbReference>
<evidence type="ECO:0000256" key="2">
    <source>
        <dbReference type="ARBA" id="ARBA00022679"/>
    </source>
</evidence>
<organism evidence="7 9">
    <name type="scientific">Candidatus Methanofastidiosum methylothiophilum</name>
    <dbReference type="NCBI Taxonomy" id="1705564"/>
    <lineage>
        <taxon>Archaea</taxon>
        <taxon>Methanobacteriati</taxon>
        <taxon>Methanobacteriota</taxon>
        <taxon>Stenosarchaea group</taxon>
        <taxon>Candidatus Methanofastidiosia</taxon>
        <taxon>Candidatus Methanofastidiosales</taxon>
        <taxon>Candidatus Methanofastidiosaceae</taxon>
        <taxon>Candidatus Methanofastidiosum</taxon>
    </lineage>
</organism>
<evidence type="ECO:0000256" key="4">
    <source>
        <dbReference type="PIRSR" id="PIRSR001369-1"/>
    </source>
</evidence>
<dbReference type="GO" id="GO:0005829">
    <property type="term" value="C:cytosol"/>
    <property type="evidence" value="ECO:0007669"/>
    <property type="project" value="TreeGrafter"/>
</dbReference>
<dbReference type="PIRSF" id="PIRSF001369">
    <property type="entry name" value="Citrate_synth"/>
    <property type="match status" value="1"/>
</dbReference>
<dbReference type="InterPro" id="IPR016142">
    <property type="entry name" value="Citrate_synth-like_lrg_a-sub"/>
</dbReference>
<evidence type="ECO:0000313" key="7">
    <source>
        <dbReference type="EMBL" id="KYC47336.1"/>
    </source>
</evidence>
<gene>
    <name evidence="7" type="primary">gltA</name>
    <name evidence="6" type="ORF">APG10_01017</name>
    <name evidence="7" type="ORF">APG11_01241</name>
    <name evidence="8" type="ORF">APG12_01246</name>
</gene>
<feature type="active site" evidence="4">
    <location>
        <position position="321"/>
    </location>
</feature>
<name>A0A150IQU1_9EURY</name>
<proteinExistence type="inferred from homology"/>
<dbReference type="Gene3D" id="1.10.580.10">
    <property type="entry name" value="Citrate Synthase, domain 1"/>
    <property type="match status" value="1"/>
</dbReference>
<evidence type="ECO:0000313" key="10">
    <source>
        <dbReference type="Proteomes" id="UP000092401"/>
    </source>
</evidence>
<comment type="caution">
    <text evidence="7">The sequence shown here is derived from an EMBL/GenBank/DDBJ whole genome shotgun (WGS) entry which is preliminary data.</text>
</comment>
<accession>A0A150IQU1</accession>
<dbReference type="Pfam" id="PF00285">
    <property type="entry name" value="Citrate_synt"/>
    <property type="match status" value="1"/>
</dbReference>
<dbReference type="PRINTS" id="PR00143">
    <property type="entry name" value="CITRTSNTHASE"/>
</dbReference>
<dbReference type="SUPFAM" id="SSF48256">
    <property type="entry name" value="Citrate synthase"/>
    <property type="match status" value="1"/>
</dbReference>
<dbReference type="PATRIC" id="fig|1706438.3.peg.1256"/>
<dbReference type="Gene3D" id="1.10.230.10">
    <property type="entry name" value="Cytochrome P450-Terp, domain 2"/>
    <property type="match status" value="1"/>
</dbReference>
<dbReference type="PATRIC" id="fig|1706437.3.peg.1251"/>
<protein>
    <recommendedName>
        <fullName evidence="3 5">Citrate synthase</fullName>
        <ecNumber evidence="3">2.3.3.16</ecNumber>
    </recommendedName>
</protein>
<feature type="active site" evidence="4">
    <location>
        <position position="380"/>
    </location>
</feature>
<evidence type="ECO:0000313" key="8">
    <source>
        <dbReference type="EMBL" id="KYC49787.1"/>
    </source>
</evidence>
<dbReference type="Proteomes" id="UP000092401">
    <property type="component" value="Unassembled WGS sequence"/>
</dbReference>
<comment type="similarity">
    <text evidence="1 3 5">Belongs to the citrate synthase family.</text>
</comment>
<dbReference type="EMBL" id="LNJC01000026">
    <property type="protein sequence ID" value="KYC49787.1"/>
    <property type="molecule type" value="Genomic_DNA"/>
</dbReference>
<sequence length="444" mass="50503">MFEKLVEYAKVNNQIDPELYPKYDVKRGLRNEDGSGVLVGLTKISDVTGYEKKDGVFTPLDGRLAYRGIKIEDIVEAISKENRHGFEEIIFLLLFGKLPNWEELEYFNELMVSNRDLAVNFTNDVILHFPSNDIMNKLARSVLVLYALDKKADDISIENVLRQSVGLIAKFPSIVAYAYHARRHYFKGKDLILRNQNPDYSAAENFLYMLREDGNFTKLEADTLDILLILHAEHGGGNNSSFTVHVVTSSGTDTYSAISAGIGSLKGPLHGGANKSVMAMMKDIKDNVKDWEDEEEVKDYLKLILERKAFDGMGVIYGLGHAIYTKSDPRTVILKKKARELAKDKKRMDEFKLYETIEQLGPEVFYEVKKSNKVITANVDFYSGFVYHCLDIPKELYTPLFAMGRIPGWCAHRIEELISGKKIIRPAYAHVGDFIPYTEIDKRI</sequence>
<dbReference type="Proteomes" id="UP000092403">
    <property type="component" value="Unassembled WGS sequence"/>
</dbReference>
<evidence type="ECO:0000256" key="1">
    <source>
        <dbReference type="ARBA" id="ARBA00010566"/>
    </source>
</evidence>
<keyword evidence="7" id="KW-0012">Acyltransferase</keyword>
<dbReference type="GO" id="GO:0036440">
    <property type="term" value="F:citrate synthase activity"/>
    <property type="evidence" value="ECO:0007669"/>
    <property type="project" value="UniProtKB-EC"/>
</dbReference>
<dbReference type="InterPro" id="IPR036969">
    <property type="entry name" value="Citrate_synthase_sf"/>
</dbReference>
<evidence type="ECO:0000313" key="6">
    <source>
        <dbReference type="EMBL" id="KYC45263.1"/>
    </source>
</evidence>
<dbReference type="NCBIfam" id="NF010635">
    <property type="entry name" value="PRK14032.1"/>
    <property type="match status" value="1"/>
</dbReference>
<evidence type="ECO:0000256" key="5">
    <source>
        <dbReference type="RuleBase" id="RU000441"/>
    </source>
</evidence>
<dbReference type="PANTHER" id="PTHR11739:SF4">
    <property type="entry name" value="CITRATE SYNTHASE, PEROXISOMAL"/>
    <property type="match status" value="1"/>
</dbReference>
<dbReference type="Proteomes" id="UP000091929">
    <property type="component" value="Unassembled WGS sequence"/>
</dbReference>
<dbReference type="InterPro" id="IPR016143">
    <property type="entry name" value="Citrate_synth-like_sm_a-sub"/>
</dbReference>
<comment type="catalytic activity">
    <reaction evidence="3">
        <text>oxaloacetate + acetyl-CoA + H2O = citrate + CoA + H(+)</text>
        <dbReference type="Rhea" id="RHEA:16845"/>
        <dbReference type="ChEBI" id="CHEBI:15377"/>
        <dbReference type="ChEBI" id="CHEBI:15378"/>
        <dbReference type="ChEBI" id="CHEBI:16452"/>
        <dbReference type="ChEBI" id="CHEBI:16947"/>
        <dbReference type="ChEBI" id="CHEBI:57287"/>
        <dbReference type="ChEBI" id="CHEBI:57288"/>
        <dbReference type="EC" id="2.3.3.16"/>
    </reaction>
</comment>
<dbReference type="InterPro" id="IPR024176">
    <property type="entry name" value="Citrate_synthase_bac-typ"/>
</dbReference>
<dbReference type="PANTHER" id="PTHR11739">
    <property type="entry name" value="CITRATE SYNTHASE"/>
    <property type="match status" value="1"/>
</dbReference>
<keyword evidence="2 3" id="KW-0808">Transferase</keyword>
<dbReference type="PATRIC" id="fig|1706436.3.peg.1031"/>
<reference evidence="9 10" key="1">
    <citation type="journal article" date="2016" name="ISME J.">
        <title>Chasing the elusive Euryarchaeota class WSA2: genomes reveal a uniquely fastidious methyl-reducing methanogen.</title>
        <authorList>
            <person name="Nobu M.K."/>
            <person name="Narihiro T."/>
            <person name="Kuroda K."/>
            <person name="Mei R."/>
            <person name="Liu W.T."/>
        </authorList>
    </citation>
    <scope>NUCLEOTIDE SEQUENCE [LARGE SCALE GENOMIC DNA]</scope>
    <source>
        <strain evidence="6">B03fssc0709_Meth_Bin005</strain>
        <strain evidence="7">B15fssc0709_Meth_Bin003</strain>
        <strain evidence="8">BMIXfssc0709_Meth_Bin006</strain>
    </source>
</reference>
<accession>A0A150IXR4</accession>